<dbReference type="InterPro" id="IPR036864">
    <property type="entry name" value="Zn2-C6_fun-type_DNA-bd_sf"/>
</dbReference>
<organism evidence="9 10">
    <name type="scientific">Aspergillus granulosus</name>
    <dbReference type="NCBI Taxonomy" id="176169"/>
    <lineage>
        <taxon>Eukaryota</taxon>
        <taxon>Fungi</taxon>
        <taxon>Dikarya</taxon>
        <taxon>Ascomycota</taxon>
        <taxon>Pezizomycotina</taxon>
        <taxon>Eurotiomycetes</taxon>
        <taxon>Eurotiomycetidae</taxon>
        <taxon>Eurotiales</taxon>
        <taxon>Aspergillaceae</taxon>
        <taxon>Aspergillus</taxon>
        <taxon>Aspergillus subgen. Nidulantes</taxon>
    </lineage>
</organism>
<feature type="region of interest" description="Disordered" evidence="7">
    <location>
        <begin position="21"/>
        <end position="43"/>
    </location>
</feature>
<comment type="subcellular location">
    <subcellularLocation>
        <location evidence="1">Nucleus</location>
    </subcellularLocation>
</comment>
<evidence type="ECO:0000256" key="6">
    <source>
        <dbReference type="ARBA" id="ARBA00023242"/>
    </source>
</evidence>
<feature type="region of interest" description="Disordered" evidence="7">
    <location>
        <begin position="115"/>
        <end position="160"/>
    </location>
</feature>
<evidence type="ECO:0000256" key="5">
    <source>
        <dbReference type="ARBA" id="ARBA00023163"/>
    </source>
</evidence>
<dbReference type="CDD" id="cd12148">
    <property type="entry name" value="fungal_TF_MHR"/>
    <property type="match status" value="1"/>
</dbReference>
<accession>A0ABR4H155</accession>
<comment type="caution">
    <text evidence="9">The sequence shown here is derived from an EMBL/GenBank/DDBJ whole genome shotgun (WGS) entry which is preliminary data.</text>
</comment>
<sequence length="632" mass="71285">MTYTAVTSKFADVMASFPRILPKQLPPPEGPPGGSGGSRIPLPRRRKVQLACIPCRKAKTRCDGLRPSCSVCTGHSRTCTYPVFDKRTKSYYTAHIQNLDDKIKDLESTVLQLQPRATPEPIDNPPPIPSASDPALADPKGKRPVRDIQSTPIATTPRPFIQSDDTELSEEQYLKRYDTGFGLIPTEPITCYAISSFFACIGTLLYIEDRQAAQVLINNVYNQHATNVQNTCELCAIAAVGCQFNNEHVPIACKDAYFQHAVLLLWDTLEAAPTRAIRVIICLTTYLILTHLRSSMALLECGLSLSRQLLSLQRRVLMPFDNKKRQTERLFQTLITLESWLSINVHYMPNFAALEAGLIPYPNPSEAESIIGGMALSPDLIQFHFSKVAVISAQVHTGLRNIGDLHWQDIQKCSNTLDSWRQQLPESLQLQALLTEDNGMESSSRRSLLMLHMIYLESQVLLYDEYIRRNQETIMLKLTTETRQTYSGFAQQLAHIISIIYEDKSGFIQTWMLIHATFRTCIALLIDLCQCLWIPGLDAQLLTDVKNIDSCLSILQYCSSKNPAAARFVSLLMPLYKRANLLRQESMISTSSLEVEPMQLQTILNHPREAYLKELFRDIVQSMKISSGEKLW</sequence>
<dbReference type="Proteomes" id="UP001610334">
    <property type="component" value="Unassembled WGS sequence"/>
</dbReference>
<dbReference type="Pfam" id="PF00172">
    <property type="entry name" value="Zn_clus"/>
    <property type="match status" value="1"/>
</dbReference>
<evidence type="ECO:0000259" key="8">
    <source>
        <dbReference type="PROSITE" id="PS50048"/>
    </source>
</evidence>
<keyword evidence="5" id="KW-0804">Transcription</keyword>
<protein>
    <recommendedName>
        <fullName evidence="8">Zn(2)-C6 fungal-type domain-containing protein</fullName>
    </recommendedName>
</protein>
<dbReference type="Gene3D" id="4.10.240.10">
    <property type="entry name" value="Zn(2)-C6 fungal-type DNA-binding domain"/>
    <property type="match status" value="1"/>
</dbReference>
<proteinExistence type="predicted"/>
<evidence type="ECO:0000256" key="2">
    <source>
        <dbReference type="ARBA" id="ARBA00022723"/>
    </source>
</evidence>
<dbReference type="InterPro" id="IPR001138">
    <property type="entry name" value="Zn2Cys6_DnaBD"/>
</dbReference>
<evidence type="ECO:0000256" key="3">
    <source>
        <dbReference type="ARBA" id="ARBA00023015"/>
    </source>
</evidence>
<keyword evidence="3" id="KW-0805">Transcription regulation</keyword>
<evidence type="ECO:0000256" key="1">
    <source>
        <dbReference type="ARBA" id="ARBA00004123"/>
    </source>
</evidence>
<dbReference type="PROSITE" id="PS50048">
    <property type="entry name" value="ZN2_CY6_FUNGAL_2"/>
    <property type="match status" value="1"/>
</dbReference>
<dbReference type="PROSITE" id="PS00463">
    <property type="entry name" value="ZN2_CY6_FUNGAL_1"/>
    <property type="match status" value="1"/>
</dbReference>
<keyword evidence="2" id="KW-0479">Metal-binding</keyword>
<dbReference type="SUPFAM" id="SSF57701">
    <property type="entry name" value="Zn2/Cys6 DNA-binding domain"/>
    <property type="match status" value="1"/>
</dbReference>
<name>A0ABR4H155_9EURO</name>
<feature type="domain" description="Zn(2)-C6 fungal-type" evidence="8">
    <location>
        <begin position="51"/>
        <end position="81"/>
    </location>
</feature>
<gene>
    <name evidence="9" type="ORF">BJX63DRAFT_370241</name>
</gene>
<dbReference type="InterPro" id="IPR050987">
    <property type="entry name" value="AtrR-like"/>
</dbReference>
<dbReference type="CDD" id="cd00067">
    <property type="entry name" value="GAL4"/>
    <property type="match status" value="1"/>
</dbReference>
<reference evidence="9 10" key="1">
    <citation type="submission" date="2024-07" db="EMBL/GenBank/DDBJ databases">
        <title>Section-level genome sequencing and comparative genomics of Aspergillus sections Usti and Cavernicolus.</title>
        <authorList>
            <consortium name="Lawrence Berkeley National Laboratory"/>
            <person name="Nybo J.L."/>
            <person name="Vesth T.C."/>
            <person name="Theobald S."/>
            <person name="Frisvad J.C."/>
            <person name="Larsen T.O."/>
            <person name="Kjaerboelling I."/>
            <person name="Rothschild-Mancinelli K."/>
            <person name="Lyhne E.K."/>
            <person name="Kogle M.E."/>
            <person name="Barry K."/>
            <person name="Clum A."/>
            <person name="Na H."/>
            <person name="Ledsgaard L."/>
            <person name="Lin J."/>
            <person name="Lipzen A."/>
            <person name="Kuo A."/>
            <person name="Riley R."/>
            <person name="Mondo S."/>
            <person name="Labutti K."/>
            <person name="Haridas S."/>
            <person name="Pangalinan J."/>
            <person name="Salamov A.A."/>
            <person name="Simmons B.A."/>
            <person name="Magnuson J.K."/>
            <person name="Chen J."/>
            <person name="Drula E."/>
            <person name="Henrissat B."/>
            <person name="Wiebenga A."/>
            <person name="Lubbers R.J."/>
            <person name="Gomes A.C."/>
            <person name="Makela M.R."/>
            <person name="Stajich J."/>
            <person name="Grigoriev I.V."/>
            <person name="Mortensen U.H."/>
            <person name="De Vries R.P."/>
            <person name="Baker S.E."/>
            <person name="Andersen M.R."/>
        </authorList>
    </citation>
    <scope>NUCLEOTIDE SEQUENCE [LARGE SCALE GENOMIC DNA]</scope>
    <source>
        <strain evidence="9 10">CBS 588.65</strain>
    </source>
</reference>
<evidence type="ECO:0000256" key="4">
    <source>
        <dbReference type="ARBA" id="ARBA00023125"/>
    </source>
</evidence>
<dbReference type="EMBL" id="JBFXLT010000094">
    <property type="protein sequence ID" value="KAL2809185.1"/>
    <property type="molecule type" value="Genomic_DNA"/>
</dbReference>
<dbReference type="SMART" id="SM00066">
    <property type="entry name" value="GAL4"/>
    <property type="match status" value="1"/>
</dbReference>
<keyword evidence="10" id="KW-1185">Reference proteome</keyword>
<evidence type="ECO:0000313" key="9">
    <source>
        <dbReference type="EMBL" id="KAL2809185.1"/>
    </source>
</evidence>
<keyword evidence="4" id="KW-0238">DNA-binding</keyword>
<dbReference type="PANTHER" id="PTHR46910:SF3">
    <property type="entry name" value="HALOTOLERANCE PROTEIN 9-RELATED"/>
    <property type="match status" value="1"/>
</dbReference>
<evidence type="ECO:0000256" key="7">
    <source>
        <dbReference type="SAM" id="MobiDB-lite"/>
    </source>
</evidence>
<keyword evidence="6" id="KW-0539">Nucleus</keyword>
<dbReference type="PANTHER" id="PTHR46910">
    <property type="entry name" value="TRANSCRIPTION FACTOR PDR1"/>
    <property type="match status" value="1"/>
</dbReference>
<evidence type="ECO:0000313" key="10">
    <source>
        <dbReference type="Proteomes" id="UP001610334"/>
    </source>
</evidence>